<sequence length="364" mass="39552">MDSVLDSRFRAAQSRAVQGFWRPRVPLADRLRALADYADGLPADAAAWDGYGEHGAVAALESRVAELLGTDAAAYFPSGVMAQQIALRIWCDRMGNRRVALPDLSHLIVHEEDGPRLLHDLEYVHLTTGAVTASAADVERAPGELGAVLVELPLRDGGYLLPSWDDLTALAEACRERGTPLHFDGARLWESTPWFGRSLPEVSALADSVYVSFYKGLGGLSGAALAGDDEFVREAKLWRRRMGGTVWTSAPHAISALQGLDEVLPRMGELHDFAQRLAGELASAGVRVIPQEPQTNAFRVFLEADRDTVRERVVTALETDGFALPFGWQSANVPGWSFCEVTVSPQILDEDPTVLAQRLAALEG</sequence>
<dbReference type="GO" id="GO:0005829">
    <property type="term" value="C:cytosol"/>
    <property type="evidence" value="ECO:0007669"/>
    <property type="project" value="TreeGrafter"/>
</dbReference>
<dbReference type="PANTHER" id="PTHR48097">
    <property type="entry name" value="L-THREONINE ALDOLASE-RELATED"/>
    <property type="match status" value="1"/>
</dbReference>
<evidence type="ECO:0000313" key="5">
    <source>
        <dbReference type="EMBL" id="REF30623.1"/>
    </source>
</evidence>
<dbReference type="GO" id="GO:0006545">
    <property type="term" value="P:glycine biosynthetic process"/>
    <property type="evidence" value="ECO:0007669"/>
    <property type="project" value="TreeGrafter"/>
</dbReference>
<dbReference type="RefSeq" id="WP_115922588.1">
    <property type="nucleotide sequence ID" value="NZ_QTUA01000001.1"/>
</dbReference>
<evidence type="ECO:0000256" key="3">
    <source>
        <dbReference type="ARBA" id="ARBA00022898"/>
    </source>
</evidence>
<evidence type="ECO:0000256" key="2">
    <source>
        <dbReference type="ARBA" id="ARBA00006966"/>
    </source>
</evidence>
<organism evidence="5 6">
    <name type="scientific">Calidifontibacter indicus</name>
    <dbReference type="NCBI Taxonomy" id="419650"/>
    <lineage>
        <taxon>Bacteria</taxon>
        <taxon>Bacillati</taxon>
        <taxon>Actinomycetota</taxon>
        <taxon>Actinomycetes</taxon>
        <taxon>Micrococcales</taxon>
        <taxon>Dermacoccaceae</taxon>
        <taxon>Calidifontibacter</taxon>
    </lineage>
</organism>
<dbReference type="InterPro" id="IPR015422">
    <property type="entry name" value="PyrdxlP-dep_Trfase_small"/>
</dbReference>
<dbReference type="Gene3D" id="3.40.640.10">
    <property type="entry name" value="Type I PLP-dependent aspartate aminotransferase-like (Major domain)"/>
    <property type="match status" value="1"/>
</dbReference>
<dbReference type="InterPro" id="IPR015421">
    <property type="entry name" value="PyrdxlP-dep_Trfase_major"/>
</dbReference>
<protein>
    <submittedName>
        <fullName evidence="5">L-threonine aldolase</fullName>
    </submittedName>
</protein>
<dbReference type="SUPFAM" id="SSF53383">
    <property type="entry name" value="PLP-dependent transferases"/>
    <property type="match status" value="1"/>
</dbReference>
<dbReference type="InterPro" id="IPR001597">
    <property type="entry name" value="ArAA_b-elim_lyase/Thr_aldolase"/>
</dbReference>
<dbReference type="PANTHER" id="PTHR48097:SF9">
    <property type="entry name" value="L-THREONINE ALDOLASE"/>
    <property type="match status" value="1"/>
</dbReference>
<dbReference type="OrthoDB" id="9774495at2"/>
<dbReference type="GO" id="GO:0006567">
    <property type="term" value="P:L-threonine catabolic process"/>
    <property type="evidence" value="ECO:0007669"/>
    <property type="project" value="TreeGrafter"/>
</dbReference>
<keyword evidence="3" id="KW-0663">Pyridoxal phosphate</keyword>
<evidence type="ECO:0000256" key="1">
    <source>
        <dbReference type="ARBA" id="ARBA00001933"/>
    </source>
</evidence>
<dbReference type="Gene3D" id="3.90.1150.10">
    <property type="entry name" value="Aspartate Aminotransferase, domain 1"/>
    <property type="match status" value="1"/>
</dbReference>
<comment type="similarity">
    <text evidence="2">Belongs to the threonine aldolase family.</text>
</comment>
<dbReference type="EMBL" id="QTUA01000001">
    <property type="protein sequence ID" value="REF30623.1"/>
    <property type="molecule type" value="Genomic_DNA"/>
</dbReference>
<keyword evidence="6" id="KW-1185">Reference proteome</keyword>
<dbReference type="Proteomes" id="UP000256253">
    <property type="component" value="Unassembled WGS sequence"/>
</dbReference>
<name>A0A3D9UQ79_9MICO</name>
<comment type="cofactor">
    <cofactor evidence="1">
        <name>pyridoxal 5'-phosphate</name>
        <dbReference type="ChEBI" id="CHEBI:597326"/>
    </cofactor>
</comment>
<dbReference type="GO" id="GO:0008732">
    <property type="term" value="F:L-allo-threonine aldolase activity"/>
    <property type="evidence" value="ECO:0007669"/>
    <property type="project" value="TreeGrafter"/>
</dbReference>
<gene>
    <name evidence="5" type="ORF">DFJ65_1638</name>
</gene>
<reference evidence="5 6" key="1">
    <citation type="submission" date="2018-08" db="EMBL/GenBank/DDBJ databases">
        <title>Sequencing the genomes of 1000 actinobacteria strains.</title>
        <authorList>
            <person name="Klenk H.-P."/>
        </authorList>
    </citation>
    <scope>NUCLEOTIDE SEQUENCE [LARGE SCALE GENOMIC DNA]</scope>
    <source>
        <strain evidence="5 6">DSM 22967</strain>
    </source>
</reference>
<comment type="caution">
    <text evidence="5">The sequence shown here is derived from an EMBL/GenBank/DDBJ whole genome shotgun (WGS) entry which is preliminary data.</text>
</comment>
<feature type="domain" description="Aromatic amino acid beta-eliminating lyase/threonine aldolase" evidence="4">
    <location>
        <begin position="49"/>
        <end position="303"/>
    </location>
</feature>
<dbReference type="AlphaFoldDB" id="A0A3D9UQ79"/>
<dbReference type="Pfam" id="PF01212">
    <property type="entry name" value="Beta_elim_lyase"/>
    <property type="match status" value="1"/>
</dbReference>
<evidence type="ECO:0000313" key="6">
    <source>
        <dbReference type="Proteomes" id="UP000256253"/>
    </source>
</evidence>
<dbReference type="InterPro" id="IPR015424">
    <property type="entry name" value="PyrdxlP-dep_Trfase"/>
</dbReference>
<accession>A0A3D9UQ79</accession>
<proteinExistence type="inferred from homology"/>
<evidence type="ECO:0000259" key="4">
    <source>
        <dbReference type="Pfam" id="PF01212"/>
    </source>
</evidence>